<dbReference type="AlphaFoldDB" id="A0A4S8M3U5"/>
<organism evidence="1 2">
    <name type="scientific">Dendrothele bispora (strain CBS 962.96)</name>
    <dbReference type="NCBI Taxonomy" id="1314807"/>
    <lineage>
        <taxon>Eukaryota</taxon>
        <taxon>Fungi</taxon>
        <taxon>Dikarya</taxon>
        <taxon>Basidiomycota</taxon>
        <taxon>Agaricomycotina</taxon>
        <taxon>Agaricomycetes</taxon>
        <taxon>Agaricomycetidae</taxon>
        <taxon>Agaricales</taxon>
        <taxon>Agaricales incertae sedis</taxon>
        <taxon>Dendrothele</taxon>
    </lineage>
</organism>
<name>A0A4S8M3U5_DENBC</name>
<evidence type="ECO:0000313" key="2">
    <source>
        <dbReference type="Proteomes" id="UP000297245"/>
    </source>
</evidence>
<gene>
    <name evidence="1" type="ORF">K435DRAFT_664158</name>
</gene>
<keyword evidence="2" id="KW-1185">Reference proteome</keyword>
<accession>A0A4S8M3U5</accession>
<evidence type="ECO:0000313" key="1">
    <source>
        <dbReference type="EMBL" id="THU96601.1"/>
    </source>
</evidence>
<feature type="non-terminal residue" evidence="1">
    <location>
        <position position="1"/>
    </location>
</feature>
<dbReference type="EMBL" id="ML179173">
    <property type="protein sequence ID" value="THU96601.1"/>
    <property type="molecule type" value="Genomic_DNA"/>
</dbReference>
<proteinExistence type="predicted"/>
<dbReference type="Proteomes" id="UP000297245">
    <property type="component" value="Unassembled WGS sequence"/>
</dbReference>
<protein>
    <submittedName>
        <fullName evidence="1">Uncharacterized protein</fullName>
    </submittedName>
</protein>
<reference evidence="1 2" key="1">
    <citation type="journal article" date="2019" name="Nat. Ecol. Evol.">
        <title>Megaphylogeny resolves global patterns of mushroom evolution.</title>
        <authorList>
            <person name="Varga T."/>
            <person name="Krizsan K."/>
            <person name="Foldi C."/>
            <person name="Dima B."/>
            <person name="Sanchez-Garcia M."/>
            <person name="Sanchez-Ramirez S."/>
            <person name="Szollosi G.J."/>
            <person name="Szarkandi J.G."/>
            <person name="Papp V."/>
            <person name="Albert L."/>
            <person name="Andreopoulos W."/>
            <person name="Angelini C."/>
            <person name="Antonin V."/>
            <person name="Barry K.W."/>
            <person name="Bougher N.L."/>
            <person name="Buchanan P."/>
            <person name="Buyck B."/>
            <person name="Bense V."/>
            <person name="Catcheside P."/>
            <person name="Chovatia M."/>
            <person name="Cooper J."/>
            <person name="Damon W."/>
            <person name="Desjardin D."/>
            <person name="Finy P."/>
            <person name="Geml J."/>
            <person name="Haridas S."/>
            <person name="Hughes K."/>
            <person name="Justo A."/>
            <person name="Karasinski D."/>
            <person name="Kautmanova I."/>
            <person name="Kiss B."/>
            <person name="Kocsube S."/>
            <person name="Kotiranta H."/>
            <person name="LaButti K.M."/>
            <person name="Lechner B.E."/>
            <person name="Liimatainen K."/>
            <person name="Lipzen A."/>
            <person name="Lukacs Z."/>
            <person name="Mihaltcheva S."/>
            <person name="Morgado L.N."/>
            <person name="Niskanen T."/>
            <person name="Noordeloos M.E."/>
            <person name="Ohm R.A."/>
            <person name="Ortiz-Santana B."/>
            <person name="Ovrebo C."/>
            <person name="Racz N."/>
            <person name="Riley R."/>
            <person name="Savchenko A."/>
            <person name="Shiryaev A."/>
            <person name="Soop K."/>
            <person name="Spirin V."/>
            <person name="Szebenyi C."/>
            <person name="Tomsovsky M."/>
            <person name="Tulloss R.E."/>
            <person name="Uehling J."/>
            <person name="Grigoriev I.V."/>
            <person name="Vagvolgyi C."/>
            <person name="Papp T."/>
            <person name="Martin F.M."/>
            <person name="Miettinen O."/>
            <person name="Hibbett D.S."/>
            <person name="Nagy L.G."/>
        </authorList>
    </citation>
    <scope>NUCLEOTIDE SEQUENCE [LARGE SCALE GENOMIC DNA]</scope>
    <source>
        <strain evidence="1 2">CBS 962.96</strain>
    </source>
</reference>
<dbReference type="OrthoDB" id="3065006at2759"/>
<sequence>LYTALVDCHLIHGCKIMVDVSQDSLRALEKVQLRRLLCLSSHSIKAVLFTELGLLPIHYRRLILCLRFLAHLGVTLPAHKYARMAIEANISLVRDGIPCWLQDLRIALARLPEPL</sequence>